<protein>
    <submittedName>
        <fullName evidence="3">Outer membrane lipoprotein carrier protein LolA</fullName>
    </submittedName>
</protein>
<keyword evidence="1 2" id="KW-0732">Signal</keyword>
<dbReference type="SUPFAM" id="SSF89392">
    <property type="entry name" value="Prokaryotic lipoproteins and lipoprotein localization factors"/>
    <property type="match status" value="1"/>
</dbReference>
<keyword evidence="4" id="KW-1185">Reference proteome</keyword>
<dbReference type="PANTHER" id="PTHR35869:SF1">
    <property type="entry name" value="OUTER-MEMBRANE LIPOPROTEIN CARRIER PROTEIN"/>
    <property type="match status" value="1"/>
</dbReference>
<dbReference type="RefSeq" id="WP_006948100.1">
    <property type="nucleotide sequence ID" value="NZ_BAJI01000037.1"/>
</dbReference>
<keyword evidence="3" id="KW-0449">Lipoprotein</keyword>
<dbReference type="InterPro" id="IPR029046">
    <property type="entry name" value="LolA/LolB/LppX"/>
</dbReference>
<proteinExistence type="predicted"/>
<dbReference type="EMBL" id="AEEI01000015">
    <property type="protein sequence ID" value="EFM02701.1"/>
    <property type="molecule type" value="Genomic_DNA"/>
</dbReference>
<accession>E0NQA6</accession>
<dbReference type="Gene3D" id="2.50.20.10">
    <property type="entry name" value="Lipoprotein localisation LolA/LolB/LppX"/>
    <property type="match status" value="1"/>
</dbReference>
<dbReference type="Pfam" id="PF03548">
    <property type="entry name" value="LolA"/>
    <property type="match status" value="1"/>
</dbReference>
<dbReference type="Proteomes" id="UP000004394">
    <property type="component" value="Unassembled WGS sequence"/>
</dbReference>
<evidence type="ECO:0000256" key="2">
    <source>
        <dbReference type="SAM" id="SignalP"/>
    </source>
</evidence>
<reference evidence="3" key="1">
    <citation type="submission" date="2010-07" db="EMBL/GenBank/DDBJ databases">
        <authorList>
            <person name="Muzny D."/>
            <person name="Qin X."/>
            <person name="Deng J."/>
            <person name="Jiang H."/>
            <person name="Liu Y."/>
            <person name="Qu J."/>
            <person name="Song X.-Z."/>
            <person name="Zhang L."/>
            <person name="Thornton R."/>
            <person name="Coyle M."/>
            <person name="Francisco L."/>
            <person name="Jackson L."/>
            <person name="Javaid M."/>
            <person name="Korchina V."/>
            <person name="Kovar C."/>
            <person name="Mata R."/>
            <person name="Mathew T."/>
            <person name="Ngo R."/>
            <person name="Nguyen L."/>
            <person name="Nguyen N."/>
            <person name="Okwuonu G."/>
            <person name="Ongeri F."/>
            <person name="Pham C."/>
            <person name="Simmons D."/>
            <person name="Wilczek-Boney K."/>
            <person name="Hale W."/>
            <person name="Jakkamsetti A."/>
            <person name="Pham P."/>
            <person name="Ruth R."/>
            <person name="San Lucas F."/>
            <person name="Warren J."/>
            <person name="Zhang J."/>
            <person name="Zhao Z."/>
            <person name="Zhou C."/>
            <person name="Zhu D."/>
            <person name="Lee S."/>
            <person name="Bess C."/>
            <person name="Blankenburg K."/>
            <person name="Forbes L."/>
            <person name="Fu Q."/>
            <person name="Gubbala S."/>
            <person name="Hirani K."/>
            <person name="Jayaseelan J.C."/>
            <person name="Lara F."/>
            <person name="Munidasa M."/>
            <person name="Palculict T."/>
            <person name="Patil S."/>
            <person name="Pu L.-L."/>
            <person name="Saada N."/>
            <person name="Tang L."/>
            <person name="Weissenberger G."/>
            <person name="Zhu Y."/>
            <person name="Hemphill L."/>
            <person name="Shang Y."/>
            <person name="Youmans B."/>
            <person name="Ayvaz T."/>
            <person name="Ross M."/>
            <person name="Santibanez J."/>
            <person name="Aqrawi P."/>
            <person name="Gross S."/>
            <person name="Joshi V."/>
            <person name="Fowler G."/>
            <person name="Nazareth L."/>
            <person name="Reid J."/>
            <person name="Worley K."/>
            <person name="Petrosino J."/>
            <person name="Highlander S."/>
            <person name="Gibbs R."/>
        </authorList>
    </citation>
    <scope>NUCLEOTIDE SEQUENCE [LARGE SCALE GENOMIC DNA]</scope>
    <source>
        <strain evidence="3">DSM 16973</strain>
    </source>
</reference>
<comment type="caution">
    <text evidence="3">The sequence shown here is derived from an EMBL/GenBank/DDBJ whole genome shotgun (WGS) entry which is preliminary data.</text>
</comment>
<dbReference type="InterPro" id="IPR004564">
    <property type="entry name" value="OM_lipoprot_carrier_LolA-like"/>
</dbReference>
<sequence>MKKLLSLLIVILLTAEATAQTPVKEQQTRQMMEQIGHAAQAMKTMQCTFKQTKTLRMMKSKMVSKGRMCYTQPSQLRWEYTSPYQYIFIVNGSKVYMKSDRQTNVIDANKNKVFRQITQIMMSSVTGKSLTDRQNFKTEMLVSGTNWIAKLIPLKKELKQIFTQLVITFDTKRMIATRVEMFERGGDTTTIELLNPTKNVTVSQNEYKIN</sequence>
<dbReference type="OrthoDB" id="1027451at2"/>
<organism evidence="3 4">
    <name type="scientific">Hoylesella marshii DSM 16973 = JCM 13450</name>
    <dbReference type="NCBI Taxonomy" id="862515"/>
    <lineage>
        <taxon>Bacteria</taxon>
        <taxon>Pseudomonadati</taxon>
        <taxon>Bacteroidota</taxon>
        <taxon>Bacteroidia</taxon>
        <taxon>Bacteroidales</taxon>
        <taxon>Prevotellaceae</taxon>
        <taxon>Hoylesella</taxon>
    </lineage>
</organism>
<feature type="chain" id="PRO_5003138223" evidence="2">
    <location>
        <begin position="20"/>
        <end position="210"/>
    </location>
</feature>
<evidence type="ECO:0000313" key="3">
    <source>
        <dbReference type="EMBL" id="EFM02701.1"/>
    </source>
</evidence>
<dbReference type="eggNOG" id="COG2834">
    <property type="taxonomic scope" value="Bacteria"/>
</dbReference>
<dbReference type="AlphaFoldDB" id="E0NQA6"/>
<evidence type="ECO:0000313" key="4">
    <source>
        <dbReference type="Proteomes" id="UP000004394"/>
    </source>
</evidence>
<dbReference type="HOGENOM" id="CLU_091014_2_0_10"/>
<gene>
    <name evidence="3" type="primary">lolA</name>
    <name evidence="3" type="ORF">HMPREF0658_0357</name>
</gene>
<name>E0NQA6_9BACT</name>
<feature type="signal peptide" evidence="2">
    <location>
        <begin position="1"/>
        <end position="19"/>
    </location>
</feature>
<dbReference type="CDD" id="cd16325">
    <property type="entry name" value="LolA"/>
    <property type="match status" value="1"/>
</dbReference>
<dbReference type="STRING" id="862515.HMPREF0658_0357"/>
<evidence type="ECO:0000256" key="1">
    <source>
        <dbReference type="ARBA" id="ARBA00022729"/>
    </source>
</evidence>
<dbReference type="PANTHER" id="PTHR35869">
    <property type="entry name" value="OUTER-MEMBRANE LIPOPROTEIN CARRIER PROTEIN"/>
    <property type="match status" value="1"/>
</dbReference>